<protein>
    <submittedName>
        <fullName evidence="1">Uncharacterized protein</fullName>
    </submittedName>
</protein>
<gene>
    <name evidence="1" type="ORF">SAMN05421737_109120</name>
</gene>
<organism evidence="1 2">
    <name type="scientific">Shouchella lonarensis</name>
    <dbReference type="NCBI Taxonomy" id="1464122"/>
    <lineage>
        <taxon>Bacteria</taxon>
        <taxon>Bacillati</taxon>
        <taxon>Bacillota</taxon>
        <taxon>Bacilli</taxon>
        <taxon>Bacillales</taxon>
        <taxon>Bacillaceae</taxon>
        <taxon>Shouchella</taxon>
    </lineage>
</organism>
<name>A0A1G6M9E5_9BACI</name>
<evidence type="ECO:0000313" key="1">
    <source>
        <dbReference type="EMBL" id="SDC51606.1"/>
    </source>
</evidence>
<keyword evidence="2" id="KW-1185">Reference proteome</keyword>
<accession>A0A1G6M9E5</accession>
<reference evidence="2" key="1">
    <citation type="submission" date="2016-09" db="EMBL/GenBank/DDBJ databases">
        <authorList>
            <person name="Varghese N."/>
            <person name="Submissions S."/>
        </authorList>
    </citation>
    <scope>NUCLEOTIDE SEQUENCE [LARGE SCALE GENOMIC DNA]</scope>
    <source>
        <strain evidence="2">25nlg</strain>
    </source>
</reference>
<dbReference type="Proteomes" id="UP000242662">
    <property type="component" value="Unassembled WGS sequence"/>
</dbReference>
<proteinExistence type="predicted"/>
<dbReference type="EMBL" id="FMYM01000009">
    <property type="protein sequence ID" value="SDC51606.1"/>
    <property type="molecule type" value="Genomic_DNA"/>
</dbReference>
<dbReference type="AlphaFoldDB" id="A0A1G6M9E5"/>
<sequence>MKLEKIQNESYSRAAFGILVLCYTEQDVYE</sequence>
<dbReference type="STRING" id="1464122.SAMN05421737_109120"/>
<evidence type="ECO:0000313" key="2">
    <source>
        <dbReference type="Proteomes" id="UP000242662"/>
    </source>
</evidence>